<dbReference type="Proteomes" id="UP001311232">
    <property type="component" value="Unassembled WGS sequence"/>
</dbReference>
<comment type="caution">
    <text evidence="1">The sequence shown here is derived from an EMBL/GenBank/DDBJ whole genome shotgun (WGS) entry which is preliminary data.</text>
</comment>
<keyword evidence="2" id="KW-1185">Reference proteome</keyword>
<sequence length="122" mass="13603">MMTELHSRLIYLIPRSLGRLRMNILQLLIQKVMFLFSRTRGSRWTSIQLRLMSFAKGSYCFYAVFLSLAKGSSSFHTILQGSFMVPSLQGSSVDSGLHPNLLVDHLAGIVGSLHSMVQGKSV</sequence>
<protein>
    <submittedName>
        <fullName evidence="1">Uncharacterized protein</fullName>
    </submittedName>
</protein>
<dbReference type="EMBL" id="JAHHUM010000006">
    <property type="protein sequence ID" value="KAK5624020.1"/>
    <property type="molecule type" value="Genomic_DNA"/>
</dbReference>
<organism evidence="1 2">
    <name type="scientific">Crenichthys baileyi</name>
    <name type="common">White River springfish</name>
    <dbReference type="NCBI Taxonomy" id="28760"/>
    <lineage>
        <taxon>Eukaryota</taxon>
        <taxon>Metazoa</taxon>
        <taxon>Chordata</taxon>
        <taxon>Craniata</taxon>
        <taxon>Vertebrata</taxon>
        <taxon>Euteleostomi</taxon>
        <taxon>Actinopterygii</taxon>
        <taxon>Neopterygii</taxon>
        <taxon>Teleostei</taxon>
        <taxon>Neoteleostei</taxon>
        <taxon>Acanthomorphata</taxon>
        <taxon>Ovalentaria</taxon>
        <taxon>Atherinomorphae</taxon>
        <taxon>Cyprinodontiformes</taxon>
        <taxon>Goodeidae</taxon>
        <taxon>Crenichthys</taxon>
    </lineage>
</organism>
<dbReference type="AlphaFoldDB" id="A0AAV9SRR0"/>
<evidence type="ECO:0000313" key="2">
    <source>
        <dbReference type="Proteomes" id="UP001311232"/>
    </source>
</evidence>
<accession>A0AAV9SRR0</accession>
<reference evidence="1 2" key="1">
    <citation type="submission" date="2021-06" db="EMBL/GenBank/DDBJ databases">
        <authorList>
            <person name="Palmer J.M."/>
        </authorList>
    </citation>
    <scope>NUCLEOTIDE SEQUENCE [LARGE SCALE GENOMIC DNA]</scope>
    <source>
        <strain evidence="1 2">MEX-2019</strain>
        <tissue evidence="1">Muscle</tissue>
    </source>
</reference>
<name>A0AAV9SRR0_9TELE</name>
<gene>
    <name evidence="1" type="ORF">CRENBAI_019895</name>
</gene>
<evidence type="ECO:0000313" key="1">
    <source>
        <dbReference type="EMBL" id="KAK5624020.1"/>
    </source>
</evidence>
<proteinExistence type="predicted"/>